<dbReference type="AlphaFoldDB" id="A0A2U9C2H6"/>
<name>A0A2U9C2H6_SCOMX</name>
<evidence type="ECO:0000313" key="3">
    <source>
        <dbReference type="Proteomes" id="UP000246464"/>
    </source>
</evidence>
<feature type="compositionally biased region" description="Basic and acidic residues" evidence="1">
    <location>
        <begin position="1"/>
        <end position="18"/>
    </location>
</feature>
<keyword evidence="3" id="KW-1185">Reference proteome</keyword>
<evidence type="ECO:0000256" key="1">
    <source>
        <dbReference type="SAM" id="MobiDB-lite"/>
    </source>
</evidence>
<gene>
    <name evidence="2" type="ORF">SMAX5B_022273</name>
</gene>
<protein>
    <submittedName>
        <fullName evidence="2">Uncharacterized protein</fullName>
    </submittedName>
</protein>
<dbReference type="Proteomes" id="UP000246464">
    <property type="component" value="Chromosome 12"/>
</dbReference>
<dbReference type="EMBL" id="CP026254">
    <property type="protein sequence ID" value="AWP10811.1"/>
    <property type="molecule type" value="Genomic_DNA"/>
</dbReference>
<feature type="non-terminal residue" evidence="2">
    <location>
        <position position="60"/>
    </location>
</feature>
<organism evidence="2 3">
    <name type="scientific">Scophthalmus maximus</name>
    <name type="common">Turbot</name>
    <name type="synonym">Psetta maxima</name>
    <dbReference type="NCBI Taxonomy" id="52904"/>
    <lineage>
        <taxon>Eukaryota</taxon>
        <taxon>Metazoa</taxon>
        <taxon>Chordata</taxon>
        <taxon>Craniata</taxon>
        <taxon>Vertebrata</taxon>
        <taxon>Euteleostomi</taxon>
        <taxon>Actinopterygii</taxon>
        <taxon>Neopterygii</taxon>
        <taxon>Teleostei</taxon>
        <taxon>Neoteleostei</taxon>
        <taxon>Acanthomorphata</taxon>
        <taxon>Carangaria</taxon>
        <taxon>Pleuronectiformes</taxon>
        <taxon>Pleuronectoidei</taxon>
        <taxon>Scophthalmidae</taxon>
        <taxon>Scophthalmus</taxon>
    </lineage>
</organism>
<accession>A0A2U9C2H6</accession>
<reference evidence="2 3" key="1">
    <citation type="submission" date="2017-12" db="EMBL/GenBank/DDBJ databases">
        <title>Integrating genomic resources of turbot (Scophthalmus maximus) in depth evaluation of genetic and physical mapping variation across individuals.</title>
        <authorList>
            <person name="Martinez P."/>
        </authorList>
    </citation>
    <scope>NUCLEOTIDE SEQUENCE [LARGE SCALE GENOMIC DNA]</scope>
</reference>
<feature type="non-terminal residue" evidence="2">
    <location>
        <position position="1"/>
    </location>
</feature>
<feature type="region of interest" description="Disordered" evidence="1">
    <location>
        <begin position="1"/>
        <end position="20"/>
    </location>
</feature>
<sequence>QLAVRQREGVHAGKREDPLPAPVDLRKMLVHSPLHSPAVMDVSVQLVLYPEQSPLFHQGA</sequence>
<proteinExistence type="predicted"/>
<evidence type="ECO:0000313" key="2">
    <source>
        <dbReference type="EMBL" id="AWP10811.1"/>
    </source>
</evidence>